<dbReference type="STRING" id="1157962.A0A250WT81"/>
<sequence length="309" mass="33157">MQMQCFVRSKYYHNSGLLGRRVVRRSAPTNTVSLPVQTEDHADLKALVDDIICRVEGTDGGINLSDAQKDEIDLLLDKLREAGKGSRPVKDPRLIGNYVVVYTSTRRAPGQKGQAAGGRFRGALGRSLFKTTGVFQSVLAGDPPIAVNKVAFNLLGLIPGYVGLRGRVEPFGDDDESVSVYFDPPILSFAGKLHLRIGPKSSVQLATTYLDERIRVGLGSRGSLFLFTRGGAADAADMDLVGQQRTSWVGVAAVWAFLAILVVTGALLWASANPLARVAAIISGFLTVGISAVLNRGGIIQDDKEINHK</sequence>
<proteinExistence type="predicted"/>
<keyword evidence="1" id="KW-0472">Membrane</keyword>
<keyword evidence="3" id="KW-1185">Reference proteome</keyword>
<feature type="transmembrane region" description="Helical" evidence="1">
    <location>
        <begin position="248"/>
        <end position="269"/>
    </location>
</feature>
<feature type="transmembrane region" description="Helical" evidence="1">
    <location>
        <begin position="275"/>
        <end position="294"/>
    </location>
</feature>
<dbReference type="Proteomes" id="UP000232323">
    <property type="component" value="Unassembled WGS sequence"/>
</dbReference>
<dbReference type="PANTHER" id="PTHR31906">
    <property type="entry name" value="PLASTID-LIPID-ASSOCIATED PROTEIN 4, CHLOROPLASTIC-RELATED"/>
    <property type="match status" value="1"/>
</dbReference>
<dbReference type="OrthoDB" id="45035at2759"/>
<keyword evidence="1" id="KW-0812">Transmembrane</keyword>
<protein>
    <recommendedName>
        <fullName evidence="4">Plastid lipid-associated protein/fibrillin conserved domain-containing protein</fullName>
    </recommendedName>
</protein>
<name>A0A250WT81_9CHLO</name>
<evidence type="ECO:0000256" key="1">
    <source>
        <dbReference type="SAM" id="Phobius"/>
    </source>
</evidence>
<dbReference type="EMBL" id="BEGY01000005">
    <property type="protein sequence ID" value="GAX74034.1"/>
    <property type="molecule type" value="Genomic_DNA"/>
</dbReference>
<dbReference type="InterPro" id="IPR039633">
    <property type="entry name" value="PAP"/>
</dbReference>
<evidence type="ECO:0008006" key="4">
    <source>
        <dbReference type="Google" id="ProtNLM"/>
    </source>
</evidence>
<keyword evidence="1" id="KW-1133">Transmembrane helix</keyword>
<accession>A0A250WT81</accession>
<dbReference type="AlphaFoldDB" id="A0A250WT81"/>
<evidence type="ECO:0000313" key="3">
    <source>
        <dbReference type="Proteomes" id="UP000232323"/>
    </source>
</evidence>
<comment type="caution">
    <text evidence="2">The sequence shown here is derived from an EMBL/GenBank/DDBJ whole genome shotgun (WGS) entry which is preliminary data.</text>
</comment>
<gene>
    <name evidence="2" type="ORF">CEUSTIGMA_g1484.t1</name>
</gene>
<reference evidence="2 3" key="1">
    <citation type="submission" date="2017-08" db="EMBL/GenBank/DDBJ databases">
        <title>Acidophilic green algal genome provides insights into adaptation to an acidic environment.</title>
        <authorList>
            <person name="Hirooka S."/>
            <person name="Hirose Y."/>
            <person name="Kanesaki Y."/>
            <person name="Higuchi S."/>
            <person name="Fujiwara T."/>
            <person name="Onuma R."/>
            <person name="Era A."/>
            <person name="Ohbayashi R."/>
            <person name="Uzuka A."/>
            <person name="Nozaki H."/>
            <person name="Yoshikawa H."/>
            <person name="Miyagishima S.Y."/>
        </authorList>
    </citation>
    <scope>NUCLEOTIDE SEQUENCE [LARGE SCALE GENOMIC DNA]</scope>
    <source>
        <strain evidence="2 3">NIES-2499</strain>
    </source>
</reference>
<evidence type="ECO:0000313" key="2">
    <source>
        <dbReference type="EMBL" id="GAX74034.1"/>
    </source>
</evidence>
<organism evidence="2 3">
    <name type="scientific">Chlamydomonas eustigma</name>
    <dbReference type="NCBI Taxonomy" id="1157962"/>
    <lineage>
        <taxon>Eukaryota</taxon>
        <taxon>Viridiplantae</taxon>
        <taxon>Chlorophyta</taxon>
        <taxon>core chlorophytes</taxon>
        <taxon>Chlorophyceae</taxon>
        <taxon>CS clade</taxon>
        <taxon>Chlamydomonadales</taxon>
        <taxon>Chlamydomonadaceae</taxon>
        <taxon>Chlamydomonas</taxon>
    </lineage>
</organism>